<proteinExistence type="predicted"/>
<gene>
    <name evidence="1" type="ORF">M9H77_15991</name>
</gene>
<evidence type="ECO:0000313" key="2">
    <source>
        <dbReference type="Proteomes" id="UP001060085"/>
    </source>
</evidence>
<name>A0ACC0B0V6_CATRO</name>
<sequence length="223" mass="25135">MAKAIGDEKILSYNDLVLRRSDLDILSGPYFLNDRLIEFYFSYLSSCHSSEDILLVPPSIAFWIKECPDTASLKDFLEPLHLSNRKLILFPINDNDDASIAEGGSHWSLLAFEKSANAFVHHDSSSGNMNQWHAKKVYKVVCQYVSSNASYVECSSTPKQVNGYDCGVYVIAFARAICSWYMNTASKDSKKLWFTDLLQITPSVVSDLRNEVLVLIRSLMTVP</sequence>
<evidence type="ECO:0000313" key="1">
    <source>
        <dbReference type="EMBL" id="KAI5666138.1"/>
    </source>
</evidence>
<keyword evidence="2" id="KW-1185">Reference proteome</keyword>
<protein>
    <submittedName>
        <fullName evidence="1">Uncharacterized protein</fullName>
    </submittedName>
</protein>
<dbReference type="Proteomes" id="UP001060085">
    <property type="component" value="Linkage Group LG04"/>
</dbReference>
<organism evidence="1 2">
    <name type="scientific">Catharanthus roseus</name>
    <name type="common">Madagascar periwinkle</name>
    <name type="synonym">Vinca rosea</name>
    <dbReference type="NCBI Taxonomy" id="4058"/>
    <lineage>
        <taxon>Eukaryota</taxon>
        <taxon>Viridiplantae</taxon>
        <taxon>Streptophyta</taxon>
        <taxon>Embryophyta</taxon>
        <taxon>Tracheophyta</taxon>
        <taxon>Spermatophyta</taxon>
        <taxon>Magnoliopsida</taxon>
        <taxon>eudicotyledons</taxon>
        <taxon>Gunneridae</taxon>
        <taxon>Pentapetalae</taxon>
        <taxon>asterids</taxon>
        <taxon>lamiids</taxon>
        <taxon>Gentianales</taxon>
        <taxon>Apocynaceae</taxon>
        <taxon>Rauvolfioideae</taxon>
        <taxon>Vinceae</taxon>
        <taxon>Catharanthinae</taxon>
        <taxon>Catharanthus</taxon>
    </lineage>
</organism>
<accession>A0ACC0B0V6</accession>
<dbReference type="EMBL" id="CM044704">
    <property type="protein sequence ID" value="KAI5666138.1"/>
    <property type="molecule type" value="Genomic_DNA"/>
</dbReference>
<reference evidence="2" key="1">
    <citation type="journal article" date="2023" name="Nat. Plants">
        <title>Single-cell RNA sequencing provides a high-resolution roadmap for understanding the multicellular compartmentation of specialized metabolism.</title>
        <authorList>
            <person name="Sun S."/>
            <person name="Shen X."/>
            <person name="Li Y."/>
            <person name="Li Y."/>
            <person name="Wang S."/>
            <person name="Li R."/>
            <person name="Zhang H."/>
            <person name="Shen G."/>
            <person name="Guo B."/>
            <person name="Wei J."/>
            <person name="Xu J."/>
            <person name="St-Pierre B."/>
            <person name="Chen S."/>
            <person name="Sun C."/>
        </authorList>
    </citation>
    <scope>NUCLEOTIDE SEQUENCE [LARGE SCALE GENOMIC DNA]</scope>
</reference>
<comment type="caution">
    <text evidence="1">The sequence shown here is derived from an EMBL/GenBank/DDBJ whole genome shotgun (WGS) entry which is preliminary data.</text>
</comment>